<dbReference type="Proteomes" id="UP000670092">
    <property type="component" value="Unassembled WGS sequence"/>
</dbReference>
<organism evidence="1 2">
    <name type="scientific">Ajellomyces capsulatus</name>
    <name type="common">Darling's disease fungus</name>
    <name type="synonym">Histoplasma capsulatum</name>
    <dbReference type="NCBI Taxonomy" id="5037"/>
    <lineage>
        <taxon>Eukaryota</taxon>
        <taxon>Fungi</taxon>
        <taxon>Dikarya</taxon>
        <taxon>Ascomycota</taxon>
        <taxon>Pezizomycotina</taxon>
        <taxon>Eurotiomycetes</taxon>
        <taxon>Eurotiomycetidae</taxon>
        <taxon>Onygenales</taxon>
        <taxon>Ajellomycetaceae</taxon>
        <taxon>Histoplasma</taxon>
    </lineage>
</organism>
<sequence>MNVLINDENMGETVGEITGVNVDSGGDACDDNVMMDASVLSSAAVLSASVHASAFSAVSAFSAACASSAALNSTSSAHINPPLSFHTDFSLSSTLLEMLCIFSGPSLYLSYPPSALTASEKMCFHT</sequence>
<dbReference type="AlphaFoldDB" id="A0A8H7YRX3"/>
<name>A0A8H7YRX3_AJECA</name>
<proteinExistence type="predicted"/>
<comment type="caution">
    <text evidence="1">The sequence shown here is derived from an EMBL/GenBank/DDBJ whole genome shotgun (WGS) entry which is preliminary data.</text>
</comment>
<evidence type="ECO:0000313" key="2">
    <source>
        <dbReference type="Proteomes" id="UP000670092"/>
    </source>
</evidence>
<reference evidence="1 2" key="1">
    <citation type="submission" date="2021-01" db="EMBL/GenBank/DDBJ databases">
        <title>Chromosome-level genome assembly of a human fungal pathogen reveals clustering of transcriptionally co-regulated genes.</title>
        <authorList>
            <person name="Voorhies M."/>
            <person name="Cohen S."/>
            <person name="Shea T.P."/>
            <person name="Petrus S."/>
            <person name="Munoz J.F."/>
            <person name="Poplawski S."/>
            <person name="Goldman W.E."/>
            <person name="Michael T."/>
            <person name="Cuomo C.A."/>
            <person name="Sil A."/>
            <person name="Beyhan S."/>
        </authorList>
    </citation>
    <scope>NUCLEOTIDE SEQUENCE [LARGE SCALE GENOMIC DNA]</scope>
    <source>
        <strain evidence="1 2">G184AR</strain>
    </source>
</reference>
<accession>A0A8H7YRX3</accession>
<protein>
    <submittedName>
        <fullName evidence="1">Uncharacterized protein</fullName>
    </submittedName>
</protein>
<gene>
    <name evidence="1" type="ORF">I7I52_06566</name>
</gene>
<dbReference type="VEuPathDB" id="FungiDB:I7I52_06566"/>
<evidence type="ECO:0000313" key="1">
    <source>
        <dbReference type="EMBL" id="KAG5296066.1"/>
    </source>
</evidence>
<dbReference type="EMBL" id="JAEVHI010000003">
    <property type="protein sequence ID" value="KAG5296066.1"/>
    <property type="molecule type" value="Genomic_DNA"/>
</dbReference>